<dbReference type="PaxDb" id="55529-EKX51736"/>
<dbReference type="Pfam" id="PF02373">
    <property type="entry name" value="JmjC"/>
    <property type="match status" value="1"/>
</dbReference>
<feature type="non-terminal residue" evidence="3">
    <location>
        <position position="332"/>
    </location>
</feature>
<dbReference type="GO" id="GO:0032454">
    <property type="term" value="F:histone H3K9 demethylase activity"/>
    <property type="evidence" value="ECO:0007669"/>
    <property type="project" value="TreeGrafter"/>
</dbReference>
<dbReference type="GO" id="GO:0010468">
    <property type="term" value="P:regulation of gene expression"/>
    <property type="evidence" value="ECO:0007669"/>
    <property type="project" value="TreeGrafter"/>
</dbReference>
<dbReference type="GO" id="GO:0051864">
    <property type="term" value="F:histone H3K36 demethylase activity"/>
    <property type="evidence" value="ECO:0007669"/>
    <property type="project" value="TreeGrafter"/>
</dbReference>
<dbReference type="InterPro" id="IPR003349">
    <property type="entry name" value="JmjN"/>
</dbReference>
<reference evidence="3 5" key="1">
    <citation type="journal article" date="2012" name="Nature">
        <title>Algal genomes reveal evolutionary mosaicism and the fate of nucleomorphs.</title>
        <authorList>
            <consortium name="DOE Joint Genome Institute"/>
            <person name="Curtis B.A."/>
            <person name="Tanifuji G."/>
            <person name="Burki F."/>
            <person name="Gruber A."/>
            <person name="Irimia M."/>
            <person name="Maruyama S."/>
            <person name="Arias M.C."/>
            <person name="Ball S.G."/>
            <person name="Gile G.H."/>
            <person name="Hirakawa Y."/>
            <person name="Hopkins J.F."/>
            <person name="Kuo A."/>
            <person name="Rensing S.A."/>
            <person name="Schmutz J."/>
            <person name="Symeonidi A."/>
            <person name="Elias M."/>
            <person name="Eveleigh R.J."/>
            <person name="Herman E.K."/>
            <person name="Klute M.J."/>
            <person name="Nakayama T."/>
            <person name="Obornik M."/>
            <person name="Reyes-Prieto A."/>
            <person name="Armbrust E.V."/>
            <person name="Aves S.J."/>
            <person name="Beiko R.G."/>
            <person name="Coutinho P."/>
            <person name="Dacks J.B."/>
            <person name="Durnford D.G."/>
            <person name="Fast N.M."/>
            <person name="Green B.R."/>
            <person name="Grisdale C.J."/>
            <person name="Hempel F."/>
            <person name="Henrissat B."/>
            <person name="Hoppner M.P."/>
            <person name="Ishida K."/>
            <person name="Kim E."/>
            <person name="Koreny L."/>
            <person name="Kroth P.G."/>
            <person name="Liu Y."/>
            <person name="Malik S.B."/>
            <person name="Maier U.G."/>
            <person name="McRose D."/>
            <person name="Mock T."/>
            <person name="Neilson J.A."/>
            <person name="Onodera N.T."/>
            <person name="Poole A.M."/>
            <person name="Pritham E.J."/>
            <person name="Richards T.A."/>
            <person name="Rocap G."/>
            <person name="Roy S.W."/>
            <person name="Sarai C."/>
            <person name="Schaack S."/>
            <person name="Shirato S."/>
            <person name="Slamovits C.H."/>
            <person name="Spencer D.F."/>
            <person name="Suzuki S."/>
            <person name="Worden A.Z."/>
            <person name="Zauner S."/>
            <person name="Barry K."/>
            <person name="Bell C."/>
            <person name="Bharti A.K."/>
            <person name="Crow J.A."/>
            <person name="Grimwood J."/>
            <person name="Kramer R."/>
            <person name="Lindquist E."/>
            <person name="Lucas S."/>
            <person name="Salamov A."/>
            <person name="McFadden G.I."/>
            <person name="Lane C.E."/>
            <person name="Keeling P.J."/>
            <person name="Gray M.W."/>
            <person name="Grigoriev I.V."/>
            <person name="Archibald J.M."/>
        </authorList>
    </citation>
    <scope>NUCLEOTIDE SEQUENCE</scope>
    <source>
        <strain evidence="3 5">CCMP2712</strain>
    </source>
</reference>
<reference evidence="5" key="2">
    <citation type="submission" date="2012-11" db="EMBL/GenBank/DDBJ databases">
        <authorList>
            <person name="Kuo A."/>
            <person name="Curtis B.A."/>
            <person name="Tanifuji G."/>
            <person name="Burki F."/>
            <person name="Gruber A."/>
            <person name="Irimia M."/>
            <person name="Maruyama S."/>
            <person name="Arias M.C."/>
            <person name="Ball S.G."/>
            <person name="Gile G.H."/>
            <person name="Hirakawa Y."/>
            <person name="Hopkins J.F."/>
            <person name="Rensing S.A."/>
            <person name="Schmutz J."/>
            <person name="Symeonidi A."/>
            <person name="Elias M."/>
            <person name="Eveleigh R.J."/>
            <person name="Herman E.K."/>
            <person name="Klute M.J."/>
            <person name="Nakayama T."/>
            <person name="Obornik M."/>
            <person name="Reyes-Prieto A."/>
            <person name="Armbrust E.V."/>
            <person name="Aves S.J."/>
            <person name="Beiko R.G."/>
            <person name="Coutinho P."/>
            <person name="Dacks J.B."/>
            <person name="Durnford D.G."/>
            <person name="Fast N.M."/>
            <person name="Green B.R."/>
            <person name="Grisdale C."/>
            <person name="Hempe F."/>
            <person name="Henrissat B."/>
            <person name="Hoppner M.P."/>
            <person name="Ishida K.-I."/>
            <person name="Kim E."/>
            <person name="Koreny L."/>
            <person name="Kroth P.G."/>
            <person name="Liu Y."/>
            <person name="Malik S.-B."/>
            <person name="Maier U.G."/>
            <person name="McRose D."/>
            <person name="Mock T."/>
            <person name="Neilson J.A."/>
            <person name="Onodera N.T."/>
            <person name="Poole A.M."/>
            <person name="Pritham E.J."/>
            <person name="Richards T.A."/>
            <person name="Rocap G."/>
            <person name="Roy S.W."/>
            <person name="Sarai C."/>
            <person name="Schaack S."/>
            <person name="Shirato S."/>
            <person name="Slamovits C.H."/>
            <person name="Spencer D.F."/>
            <person name="Suzuki S."/>
            <person name="Worden A.Z."/>
            <person name="Zauner S."/>
            <person name="Barry K."/>
            <person name="Bell C."/>
            <person name="Bharti A.K."/>
            <person name="Crow J.A."/>
            <person name="Grimwood J."/>
            <person name="Kramer R."/>
            <person name="Lindquist E."/>
            <person name="Lucas S."/>
            <person name="Salamov A."/>
            <person name="McFadden G.I."/>
            <person name="Lane C.E."/>
            <person name="Keeling P.J."/>
            <person name="Gray M.W."/>
            <person name="Grigoriev I.V."/>
            <person name="Archibald J.M."/>
        </authorList>
    </citation>
    <scope>NUCLEOTIDE SEQUENCE</scope>
    <source>
        <strain evidence="5">CCMP2712</strain>
    </source>
</reference>
<keyword evidence="5" id="KW-1185">Reference proteome</keyword>
<dbReference type="HOGENOM" id="CLU_001442_6_0_1"/>
<sequence>METPVFYPTEEEFADFYAYVQKLDRLVGHIGVCKVVPPAGWQPRAHDVYTLQDSSPELEEAVTVKRPIKQNAIGGKGLYMNMHEEKRSMKLAEFKRIAQSKAFAPPVDGQKKVLDQDDIDLLERQFWKNVLFNPPMYGADCPAPKGMRSDGREGLFDPSHCGDWDVSMLPSLLTFGLKKRVPGVNTPFIYVGMYRAAFAWHCEDMDLHSINYLHWGAPKTWYSVPATHGHKLEALARKHFPTQADQCKEFLRHKSNMIEPSILLKAGIPLTRTVQYAGEFVINFPGAYHSGFNNGYNCAESCNFATEYWVPFGCQAKPCSCAGGKDSVRIDV</sequence>
<feature type="domain" description="JmjN" evidence="1">
    <location>
        <begin position="3"/>
        <end position="44"/>
    </location>
</feature>
<evidence type="ECO:0008006" key="6">
    <source>
        <dbReference type="Google" id="ProtNLM"/>
    </source>
</evidence>
<dbReference type="OrthoDB" id="9547406at2759"/>
<dbReference type="EMBL" id="JH992974">
    <property type="protein sequence ID" value="EKX51736.1"/>
    <property type="molecule type" value="Genomic_DNA"/>
</dbReference>
<evidence type="ECO:0000313" key="3">
    <source>
        <dbReference type="EMBL" id="EKX51736.1"/>
    </source>
</evidence>
<dbReference type="KEGG" id="gtt:GUITHDRAFT_65602"/>
<evidence type="ECO:0000313" key="5">
    <source>
        <dbReference type="Proteomes" id="UP000011087"/>
    </source>
</evidence>
<dbReference type="PANTHER" id="PTHR10694:SF7">
    <property type="entry name" value="[HISTONE H3]-TRIMETHYL-L-LYSINE(9) DEMETHYLASE"/>
    <property type="match status" value="1"/>
</dbReference>
<dbReference type="SMART" id="SM00558">
    <property type="entry name" value="JmjC"/>
    <property type="match status" value="1"/>
</dbReference>
<dbReference type="GO" id="GO:0005634">
    <property type="term" value="C:nucleus"/>
    <property type="evidence" value="ECO:0007669"/>
    <property type="project" value="TreeGrafter"/>
</dbReference>
<protein>
    <recommendedName>
        <fullName evidence="6">JmjC domain-containing protein</fullName>
    </recommendedName>
</protein>
<dbReference type="PROSITE" id="PS51183">
    <property type="entry name" value="JMJN"/>
    <property type="match status" value="1"/>
</dbReference>
<dbReference type="eggNOG" id="KOG0958">
    <property type="taxonomic scope" value="Eukaryota"/>
</dbReference>
<dbReference type="RefSeq" id="XP_005838716.1">
    <property type="nucleotide sequence ID" value="XM_005838659.1"/>
</dbReference>
<dbReference type="Proteomes" id="UP000011087">
    <property type="component" value="Unassembled WGS sequence"/>
</dbReference>
<dbReference type="STRING" id="905079.L1JT43"/>
<dbReference type="PANTHER" id="PTHR10694">
    <property type="entry name" value="LYSINE-SPECIFIC DEMETHYLASE"/>
    <property type="match status" value="1"/>
</dbReference>
<reference evidence="4" key="3">
    <citation type="submission" date="2016-03" db="UniProtKB">
        <authorList>
            <consortium name="EnsemblProtists"/>
        </authorList>
    </citation>
    <scope>IDENTIFICATION</scope>
</reference>
<dbReference type="InterPro" id="IPR003347">
    <property type="entry name" value="JmjC_dom"/>
</dbReference>
<gene>
    <name evidence="3" type="ORF">GUITHDRAFT_65602</name>
</gene>
<evidence type="ECO:0000259" key="1">
    <source>
        <dbReference type="PROSITE" id="PS51183"/>
    </source>
</evidence>
<proteinExistence type="predicted"/>
<accession>L1JT43</accession>
<dbReference type="EnsemblProtists" id="EKX51736">
    <property type="protein sequence ID" value="EKX51736"/>
    <property type="gene ID" value="GUITHDRAFT_65602"/>
</dbReference>
<dbReference type="AlphaFoldDB" id="L1JT43"/>
<dbReference type="Gene3D" id="2.60.120.650">
    <property type="entry name" value="Cupin"/>
    <property type="match status" value="1"/>
</dbReference>
<feature type="domain" description="JmjC" evidence="2">
    <location>
        <begin position="158"/>
        <end position="321"/>
    </location>
</feature>
<dbReference type="SMART" id="SM00545">
    <property type="entry name" value="JmjN"/>
    <property type="match status" value="1"/>
</dbReference>
<dbReference type="SUPFAM" id="SSF51197">
    <property type="entry name" value="Clavaminate synthase-like"/>
    <property type="match status" value="1"/>
</dbReference>
<dbReference type="GeneID" id="17308521"/>
<organism evidence="3">
    <name type="scientific">Guillardia theta (strain CCMP2712)</name>
    <name type="common">Cryptophyte</name>
    <dbReference type="NCBI Taxonomy" id="905079"/>
    <lineage>
        <taxon>Eukaryota</taxon>
        <taxon>Cryptophyceae</taxon>
        <taxon>Pyrenomonadales</taxon>
        <taxon>Geminigeraceae</taxon>
        <taxon>Guillardia</taxon>
    </lineage>
</organism>
<dbReference type="OMA" id="RASICKC"/>
<name>L1JT43_GUITC</name>
<evidence type="ECO:0000313" key="4">
    <source>
        <dbReference type="EnsemblProtists" id="EKX51736"/>
    </source>
</evidence>
<dbReference type="PROSITE" id="PS51184">
    <property type="entry name" value="JMJC"/>
    <property type="match status" value="1"/>
</dbReference>
<dbReference type="GO" id="GO:0000785">
    <property type="term" value="C:chromatin"/>
    <property type="evidence" value="ECO:0007669"/>
    <property type="project" value="TreeGrafter"/>
</dbReference>
<dbReference type="Pfam" id="PF02375">
    <property type="entry name" value="JmjN"/>
    <property type="match status" value="1"/>
</dbReference>
<evidence type="ECO:0000259" key="2">
    <source>
        <dbReference type="PROSITE" id="PS51184"/>
    </source>
</evidence>